<protein>
    <submittedName>
        <fullName evidence="1">Uncharacterized protein</fullName>
    </submittedName>
</protein>
<organism evidence="1 2">
    <name type="scientific">Piloderma croceum (strain F 1598)</name>
    <dbReference type="NCBI Taxonomy" id="765440"/>
    <lineage>
        <taxon>Eukaryota</taxon>
        <taxon>Fungi</taxon>
        <taxon>Dikarya</taxon>
        <taxon>Basidiomycota</taxon>
        <taxon>Agaricomycotina</taxon>
        <taxon>Agaricomycetes</taxon>
        <taxon>Agaricomycetidae</taxon>
        <taxon>Atheliales</taxon>
        <taxon>Atheliaceae</taxon>
        <taxon>Piloderma</taxon>
    </lineage>
</organism>
<name>A0A0C3ETB2_PILCF</name>
<dbReference type="HOGENOM" id="CLU_1704935_0_0_1"/>
<reference evidence="1 2" key="1">
    <citation type="submission" date="2014-04" db="EMBL/GenBank/DDBJ databases">
        <authorList>
            <consortium name="DOE Joint Genome Institute"/>
            <person name="Kuo A."/>
            <person name="Tarkka M."/>
            <person name="Buscot F."/>
            <person name="Kohler A."/>
            <person name="Nagy L.G."/>
            <person name="Floudas D."/>
            <person name="Copeland A."/>
            <person name="Barry K.W."/>
            <person name="Cichocki N."/>
            <person name="Veneault-Fourrey C."/>
            <person name="LaButti K."/>
            <person name="Lindquist E.A."/>
            <person name="Lipzen A."/>
            <person name="Lundell T."/>
            <person name="Morin E."/>
            <person name="Murat C."/>
            <person name="Sun H."/>
            <person name="Tunlid A."/>
            <person name="Henrissat B."/>
            <person name="Grigoriev I.V."/>
            <person name="Hibbett D.S."/>
            <person name="Martin F."/>
            <person name="Nordberg H.P."/>
            <person name="Cantor M.N."/>
            <person name="Hua S.X."/>
        </authorList>
    </citation>
    <scope>NUCLEOTIDE SEQUENCE [LARGE SCALE GENOMIC DNA]</scope>
    <source>
        <strain evidence="1 2">F 1598</strain>
    </source>
</reference>
<dbReference type="EMBL" id="KN833541">
    <property type="protein sequence ID" value="KIM71051.1"/>
    <property type="molecule type" value="Genomic_DNA"/>
</dbReference>
<evidence type="ECO:0000313" key="2">
    <source>
        <dbReference type="Proteomes" id="UP000054166"/>
    </source>
</evidence>
<accession>A0A0C3ETB2</accession>
<proteinExistence type="predicted"/>
<dbReference type="Proteomes" id="UP000054166">
    <property type="component" value="Unassembled WGS sequence"/>
</dbReference>
<keyword evidence="2" id="KW-1185">Reference proteome</keyword>
<reference evidence="2" key="2">
    <citation type="submission" date="2015-01" db="EMBL/GenBank/DDBJ databases">
        <title>Evolutionary Origins and Diversification of the Mycorrhizal Mutualists.</title>
        <authorList>
            <consortium name="DOE Joint Genome Institute"/>
            <consortium name="Mycorrhizal Genomics Consortium"/>
            <person name="Kohler A."/>
            <person name="Kuo A."/>
            <person name="Nagy L.G."/>
            <person name="Floudas D."/>
            <person name="Copeland A."/>
            <person name="Barry K.W."/>
            <person name="Cichocki N."/>
            <person name="Veneault-Fourrey C."/>
            <person name="LaButti K."/>
            <person name="Lindquist E.A."/>
            <person name="Lipzen A."/>
            <person name="Lundell T."/>
            <person name="Morin E."/>
            <person name="Murat C."/>
            <person name="Riley R."/>
            <person name="Ohm R."/>
            <person name="Sun H."/>
            <person name="Tunlid A."/>
            <person name="Henrissat B."/>
            <person name="Grigoriev I.V."/>
            <person name="Hibbett D.S."/>
            <person name="Martin F."/>
        </authorList>
    </citation>
    <scope>NUCLEOTIDE SEQUENCE [LARGE SCALE GENOMIC DNA]</scope>
    <source>
        <strain evidence="2">F 1598</strain>
    </source>
</reference>
<sequence length="154" mass="18306">MFIQFQWYVAATIGFAHLNYQQFEIPALLRKANRYTHLTYHEKQPFLHKFFQSLLEVQTGSAHPGGWPNAWWEELSTASFPELTYQHHQERQRRLVERLLTLHNITQKVLDKNSEHLASRASEIIQLMEGSEVIKRNVLERLGEEMTLWQMDTE</sequence>
<dbReference type="InParanoid" id="A0A0C3ETB2"/>
<dbReference type="AlphaFoldDB" id="A0A0C3ETB2"/>
<evidence type="ECO:0000313" key="1">
    <source>
        <dbReference type="EMBL" id="KIM71051.1"/>
    </source>
</evidence>
<gene>
    <name evidence="1" type="ORF">PILCRDRAFT_17438</name>
</gene>